<reference evidence="9" key="1">
    <citation type="submission" date="2014-07" db="EMBL/GenBank/DDBJ databases">
        <authorList>
            <person name="Urmite Genomes Urmite Genomes"/>
        </authorList>
    </citation>
    <scope>NUCLEOTIDE SEQUENCE</scope>
    <source>
        <strain evidence="9">11W110_air</strain>
    </source>
</reference>
<keyword evidence="2 7" id="KW-0813">Transport</keyword>
<keyword evidence="6 7" id="KW-0472">Membrane</keyword>
<proteinExistence type="inferred from homology"/>
<dbReference type="PANTHER" id="PTHR30614:SF21">
    <property type="entry name" value="AMINO ACID ABC TRANSPORTER PERMEASE"/>
    <property type="match status" value="1"/>
</dbReference>
<name>A0A078MR72_9MICC</name>
<evidence type="ECO:0000256" key="4">
    <source>
        <dbReference type="ARBA" id="ARBA00022692"/>
    </source>
</evidence>
<dbReference type="PANTHER" id="PTHR30614">
    <property type="entry name" value="MEMBRANE COMPONENT OF AMINO ACID ABC TRANSPORTER"/>
    <property type="match status" value="1"/>
</dbReference>
<protein>
    <submittedName>
        <fullName evidence="9">Arginine transport system permease protein ArtQ</fullName>
    </submittedName>
</protein>
<organism evidence="9">
    <name type="scientific">Arthrobacter saudimassiliensis</name>
    <dbReference type="NCBI Taxonomy" id="1461584"/>
    <lineage>
        <taxon>Bacteria</taxon>
        <taxon>Bacillati</taxon>
        <taxon>Actinomycetota</taxon>
        <taxon>Actinomycetes</taxon>
        <taxon>Micrococcales</taxon>
        <taxon>Micrococcaceae</taxon>
        <taxon>Arthrobacter</taxon>
    </lineage>
</organism>
<feature type="transmembrane region" description="Helical" evidence="7">
    <location>
        <begin position="237"/>
        <end position="259"/>
    </location>
</feature>
<dbReference type="GO" id="GO:0022857">
    <property type="term" value="F:transmembrane transporter activity"/>
    <property type="evidence" value="ECO:0007669"/>
    <property type="project" value="InterPro"/>
</dbReference>
<dbReference type="GO" id="GO:0006865">
    <property type="term" value="P:amino acid transport"/>
    <property type="evidence" value="ECO:0007669"/>
    <property type="project" value="TreeGrafter"/>
</dbReference>
<feature type="transmembrane region" description="Helical" evidence="7">
    <location>
        <begin position="20"/>
        <end position="41"/>
    </location>
</feature>
<dbReference type="Pfam" id="PF00528">
    <property type="entry name" value="BPD_transp_1"/>
    <property type="match status" value="1"/>
</dbReference>
<dbReference type="PROSITE" id="PS50928">
    <property type="entry name" value="ABC_TM1"/>
    <property type="match status" value="1"/>
</dbReference>
<feature type="transmembrane region" description="Helical" evidence="7">
    <location>
        <begin position="137"/>
        <end position="159"/>
    </location>
</feature>
<keyword evidence="4 7" id="KW-0812">Transmembrane</keyword>
<dbReference type="PATRIC" id="fig|1461584.3.peg.2094"/>
<keyword evidence="5 7" id="KW-1133">Transmembrane helix</keyword>
<evidence type="ECO:0000256" key="1">
    <source>
        <dbReference type="ARBA" id="ARBA00004651"/>
    </source>
</evidence>
<comment type="similarity">
    <text evidence="7">Belongs to the binding-protein-dependent transport system permease family.</text>
</comment>
<keyword evidence="3" id="KW-1003">Cell membrane</keyword>
<dbReference type="InterPro" id="IPR010065">
    <property type="entry name" value="AA_ABC_transptr_permease_3TM"/>
</dbReference>
<dbReference type="InterPro" id="IPR000515">
    <property type="entry name" value="MetI-like"/>
</dbReference>
<evidence type="ECO:0000256" key="5">
    <source>
        <dbReference type="ARBA" id="ARBA00022989"/>
    </source>
</evidence>
<dbReference type="InterPro" id="IPR035906">
    <property type="entry name" value="MetI-like_sf"/>
</dbReference>
<sequence length="290" mass="31034">MSSRVLFDAPGPKARRRILIGNIAGALFVLALLALVVNGLADKGQFDAAKWTPFLEWRTWQYFMLPGLLDTLKAAALAIVTSIMFGLLFGLGRLSAFKPVAWICGLVVEFFRAVPVLLMMIFFYQFLSKSTSLDSEYVPFTAVVLALTLYNGSVIAELVRSGVFGLPKGQREAGLAIGMTRGQSLRSIEVPQALVAMLPALLSQFVVILKDSALGTFIGYTDLLAYARRLASGEGNILPALLVTAAIFILLNALLTFAAQRLSGRLGARAGKALATDAAVDPEGVPAPAR</sequence>
<accession>A0A078MR72</accession>
<evidence type="ECO:0000259" key="8">
    <source>
        <dbReference type="PROSITE" id="PS50928"/>
    </source>
</evidence>
<gene>
    <name evidence="9" type="primary">artQ_2</name>
    <name evidence="9" type="ORF">BN1051_02118</name>
</gene>
<dbReference type="CDD" id="cd06261">
    <property type="entry name" value="TM_PBP2"/>
    <property type="match status" value="1"/>
</dbReference>
<dbReference type="EMBL" id="LN483071">
    <property type="protein sequence ID" value="CEA08760.1"/>
    <property type="molecule type" value="Genomic_DNA"/>
</dbReference>
<dbReference type="AlphaFoldDB" id="A0A078MR72"/>
<feature type="transmembrane region" description="Helical" evidence="7">
    <location>
        <begin position="100"/>
        <end position="125"/>
    </location>
</feature>
<feature type="domain" description="ABC transmembrane type-1" evidence="8">
    <location>
        <begin position="68"/>
        <end position="259"/>
    </location>
</feature>
<evidence type="ECO:0000256" key="3">
    <source>
        <dbReference type="ARBA" id="ARBA00022475"/>
    </source>
</evidence>
<evidence type="ECO:0000313" key="9">
    <source>
        <dbReference type="EMBL" id="CEA08760.1"/>
    </source>
</evidence>
<dbReference type="InterPro" id="IPR043429">
    <property type="entry name" value="ArtM/GltK/GlnP/TcyL/YhdX-like"/>
</dbReference>
<dbReference type="GO" id="GO:0043190">
    <property type="term" value="C:ATP-binding cassette (ABC) transporter complex"/>
    <property type="evidence" value="ECO:0007669"/>
    <property type="project" value="InterPro"/>
</dbReference>
<dbReference type="NCBIfam" id="TIGR01726">
    <property type="entry name" value="HEQRo_perm_3TM"/>
    <property type="match status" value="1"/>
</dbReference>
<feature type="transmembrane region" description="Helical" evidence="7">
    <location>
        <begin position="61"/>
        <end position="88"/>
    </location>
</feature>
<evidence type="ECO:0000256" key="6">
    <source>
        <dbReference type="ARBA" id="ARBA00023136"/>
    </source>
</evidence>
<dbReference type="SUPFAM" id="SSF161098">
    <property type="entry name" value="MetI-like"/>
    <property type="match status" value="1"/>
</dbReference>
<evidence type="ECO:0000256" key="2">
    <source>
        <dbReference type="ARBA" id="ARBA00022448"/>
    </source>
</evidence>
<comment type="subcellular location">
    <subcellularLocation>
        <location evidence="1 7">Cell membrane</location>
        <topology evidence="1 7">Multi-pass membrane protein</topology>
    </subcellularLocation>
</comment>
<dbReference type="Gene3D" id="1.10.3720.10">
    <property type="entry name" value="MetI-like"/>
    <property type="match status" value="1"/>
</dbReference>
<evidence type="ECO:0000256" key="7">
    <source>
        <dbReference type="RuleBase" id="RU363032"/>
    </source>
</evidence>